<keyword evidence="1" id="KW-0472">Membrane</keyword>
<organism evidence="3">
    <name type="scientific">hydrothermal vent metagenome</name>
    <dbReference type="NCBI Taxonomy" id="652676"/>
    <lineage>
        <taxon>unclassified sequences</taxon>
        <taxon>metagenomes</taxon>
        <taxon>ecological metagenomes</taxon>
    </lineage>
</organism>
<dbReference type="AlphaFoldDB" id="A0A3B0SEE1"/>
<dbReference type="InterPro" id="IPR032879">
    <property type="entry name" value="FixG_C"/>
</dbReference>
<gene>
    <name evidence="3" type="ORF">MNBD_ALPHA05-1596</name>
</gene>
<keyword evidence="1" id="KW-0812">Transmembrane</keyword>
<protein>
    <submittedName>
        <fullName evidence="3">Type cbb3 cytochrome oxidase biogenesis protein CcoG, involved in Cu oxidation</fullName>
    </submittedName>
</protein>
<dbReference type="EMBL" id="UOEH01000402">
    <property type="protein sequence ID" value="VAW03618.1"/>
    <property type="molecule type" value="Genomic_DNA"/>
</dbReference>
<reference evidence="3" key="1">
    <citation type="submission" date="2018-06" db="EMBL/GenBank/DDBJ databases">
        <authorList>
            <person name="Zhirakovskaya E."/>
        </authorList>
    </citation>
    <scope>NUCLEOTIDE SEQUENCE</scope>
</reference>
<dbReference type="InterPro" id="IPR013783">
    <property type="entry name" value="Ig-like_fold"/>
</dbReference>
<dbReference type="Pfam" id="PF11614">
    <property type="entry name" value="FixG_C"/>
    <property type="match status" value="1"/>
</dbReference>
<evidence type="ECO:0000259" key="2">
    <source>
        <dbReference type="Pfam" id="PF11614"/>
    </source>
</evidence>
<feature type="domain" description="FixG C-terminal immunoglobulin-like" evidence="2">
    <location>
        <begin position="34"/>
        <end position="156"/>
    </location>
</feature>
<evidence type="ECO:0000256" key="1">
    <source>
        <dbReference type="SAM" id="Phobius"/>
    </source>
</evidence>
<name>A0A3B0SEE1_9ZZZZ</name>
<evidence type="ECO:0000313" key="3">
    <source>
        <dbReference type="EMBL" id="VAW03618.1"/>
    </source>
</evidence>
<feature type="transmembrane region" description="Helical" evidence="1">
    <location>
        <begin position="20"/>
        <end position="38"/>
    </location>
</feature>
<proteinExistence type="predicted"/>
<accession>A0A3B0SEE1</accession>
<sequence length="159" mass="17340">RELRAAGKKEAFNLIRPRTILYAFVLGFVAVLITYGLSERATIELNVLRDRTPPFVQLSSGSIRNAYTVKILNKANEMRNLVLTVDAPDGAQISAIGETVEDGKILLNTESDAVHSMRLFITLPQTALTKSSIPVTISILDPQSGEEAVNPTVFLSEGK</sequence>
<feature type="non-terminal residue" evidence="3">
    <location>
        <position position="1"/>
    </location>
</feature>
<keyword evidence="1" id="KW-1133">Transmembrane helix</keyword>
<dbReference type="Gene3D" id="2.60.40.10">
    <property type="entry name" value="Immunoglobulins"/>
    <property type="match status" value="1"/>
</dbReference>